<dbReference type="GO" id="GO:0051213">
    <property type="term" value="F:dioxygenase activity"/>
    <property type="evidence" value="ECO:0007669"/>
    <property type="project" value="UniProtKB-KW"/>
</dbReference>
<dbReference type="EC" id="1.13.11.93" evidence="6"/>
<dbReference type="STRING" id="1576369.SAMN05421753_11361"/>
<dbReference type="AlphaFoldDB" id="A0A1I3LUC0"/>
<dbReference type="Proteomes" id="UP000199518">
    <property type="component" value="Unassembled WGS sequence"/>
</dbReference>
<dbReference type="OrthoDB" id="506370at2"/>
<dbReference type="Gene3D" id="3.10.180.50">
    <property type="match status" value="1"/>
</dbReference>
<reference evidence="9" key="1">
    <citation type="submission" date="2016-10" db="EMBL/GenBank/DDBJ databases">
        <authorList>
            <person name="Varghese N."/>
            <person name="Submissions S."/>
        </authorList>
    </citation>
    <scope>NUCLEOTIDE SEQUENCE [LARGE SCALE GENOMIC DNA]</scope>
    <source>
        <strain evidence="9">DSM 26348</strain>
    </source>
</reference>
<protein>
    <recommendedName>
        <fullName evidence="6">2-oxoadipate dioxygenase/decarboxylase</fullName>
        <ecNumber evidence="6">1.13.11.93</ecNumber>
    </recommendedName>
    <alternativeName>
        <fullName evidence="7">2-hydroxyglutarate synthase</fullName>
    </alternativeName>
</protein>
<evidence type="ECO:0000256" key="2">
    <source>
        <dbReference type="ARBA" id="ARBA00022964"/>
    </source>
</evidence>
<evidence type="ECO:0000256" key="3">
    <source>
        <dbReference type="ARBA" id="ARBA00023002"/>
    </source>
</evidence>
<keyword evidence="3" id="KW-0560">Oxidoreductase</keyword>
<keyword evidence="4" id="KW-0408">Iron</keyword>
<evidence type="ECO:0000256" key="4">
    <source>
        <dbReference type="ARBA" id="ARBA00023004"/>
    </source>
</evidence>
<dbReference type="SMART" id="SM01150">
    <property type="entry name" value="DUF1338"/>
    <property type="match status" value="1"/>
</dbReference>
<keyword evidence="9" id="KW-1185">Reference proteome</keyword>
<gene>
    <name evidence="8" type="ORF">SAMN05421753_11361</name>
</gene>
<dbReference type="RefSeq" id="WP_092052291.1">
    <property type="nucleotide sequence ID" value="NZ_FOQD01000013.1"/>
</dbReference>
<dbReference type="PANTHER" id="PTHR31136:SF5">
    <property type="entry name" value="2-OXOADIPATE DIOXYGENASE_DECARBOXYLASE, CHLOROPLASTIC"/>
    <property type="match status" value="1"/>
</dbReference>
<name>A0A1I3LUC0_9PLAN</name>
<evidence type="ECO:0000313" key="8">
    <source>
        <dbReference type="EMBL" id="SFI88046.1"/>
    </source>
</evidence>
<dbReference type="InterPro" id="IPR009770">
    <property type="entry name" value="HGLS"/>
</dbReference>
<proteinExistence type="inferred from homology"/>
<sequence>MSSSQLNRLLDRLWTDFSRINPQALAIHSLLQQRGETVINDHIAFRTFDDPRIGIEVLAKPFLADGYVPKENYRFEQKKLDARHYEHADPKLPKVFISELKVKECSAKLQSIVAGLLDQIPAAALTDPELCMAGRPWKVSFADYETLAGESEYAGWMSAFGFRANHFTVFVNYLQSVATLADLNTLIKQAGFPLNAEGGEIKGSPEVLLEQSSTLAPPVEVDFTDGPHAVPGCYYEFARRYALPDGKLFSGFVTKSADKIFQSTDRRT</sequence>
<dbReference type="CDD" id="cd16350">
    <property type="entry name" value="VOC_like"/>
    <property type="match status" value="1"/>
</dbReference>
<evidence type="ECO:0000256" key="5">
    <source>
        <dbReference type="ARBA" id="ARBA00035013"/>
    </source>
</evidence>
<comment type="cofactor">
    <cofactor evidence="1">
        <name>Fe(2+)</name>
        <dbReference type="ChEBI" id="CHEBI:29033"/>
    </cofactor>
</comment>
<dbReference type="EMBL" id="FOQD01000013">
    <property type="protein sequence ID" value="SFI88046.1"/>
    <property type="molecule type" value="Genomic_DNA"/>
</dbReference>
<dbReference type="PANTHER" id="PTHR31136">
    <property type="entry name" value="DUF1338 DOMAIN-CONTAINING PROTEIN"/>
    <property type="match status" value="1"/>
</dbReference>
<evidence type="ECO:0000313" key="9">
    <source>
        <dbReference type="Proteomes" id="UP000199518"/>
    </source>
</evidence>
<evidence type="ECO:0000256" key="6">
    <source>
        <dbReference type="ARBA" id="ARBA00035023"/>
    </source>
</evidence>
<comment type="similarity">
    <text evidence="5">Belongs to the 2-oxoadipate dioxygenase/decarboxylase family.</text>
</comment>
<dbReference type="Pfam" id="PF07063">
    <property type="entry name" value="HGLS"/>
    <property type="match status" value="1"/>
</dbReference>
<keyword evidence="2" id="KW-0223">Dioxygenase</keyword>
<organism evidence="8 9">
    <name type="scientific">Planctomicrobium piriforme</name>
    <dbReference type="NCBI Taxonomy" id="1576369"/>
    <lineage>
        <taxon>Bacteria</taxon>
        <taxon>Pseudomonadati</taxon>
        <taxon>Planctomycetota</taxon>
        <taxon>Planctomycetia</taxon>
        <taxon>Planctomycetales</taxon>
        <taxon>Planctomycetaceae</taxon>
        <taxon>Planctomicrobium</taxon>
    </lineage>
</organism>
<accession>A0A1I3LUC0</accession>
<evidence type="ECO:0000256" key="7">
    <source>
        <dbReference type="ARBA" id="ARBA00035045"/>
    </source>
</evidence>
<evidence type="ECO:0000256" key="1">
    <source>
        <dbReference type="ARBA" id="ARBA00001954"/>
    </source>
</evidence>